<dbReference type="EMBL" id="CM055739">
    <property type="protein sequence ID" value="KAJ8004261.1"/>
    <property type="molecule type" value="Genomic_DNA"/>
</dbReference>
<dbReference type="Proteomes" id="UP001157502">
    <property type="component" value="Chromosome 12"/>
</dbReference>
<comment type="caution">
    <text evidence="1">The sequence shown here is derived from an EMBL/GenBank/DDBJ whole genome shotgun (WGS) entry which is preliminary data.</text>
</comment>
<proteinExistence type="predicted"/>
<keyword evidence="2" id="KW-1185">Reference proteome</keyword>
<reference evidence="1" key="1">
    <citation type="submission" date="2021-05" db="EMBL/GenBank/DDBJ databases">
        <authorList>
            <person name="Pan Q."/>
            <person name="Jouanno E."/>
            <person name="Zahm M."/>
            <person name="Klopp C."/>
            <person name="Cabau C."/>
            <person name="Louis A."/>
            <person name="Berthelot C."/>
            <person name="Parey E."/>
            <person name="Roest Crollius H."/>
            <person name="Montfort J."/>
            <person name="Robinson-Rechavi M."/>
            <person name="Bouchez O."/>
            <person name="Lampietro C."/>
            <person name="Lopez Roques C."/>
            <person name="Donnadieu C."/>
            <person name="Postlethwait J."/>
            <person name="Bobe J."/>
            <person name="Dillon D."/>
            <person name="Chandos A."/>
            <person name="von Hippel F."/>
            <person name="Guiguen Y."/>
        </authorList>
    </citation>
    <scope>NUCLEOTIDE SEQUENCE</scope>
    <source>
        <strain evidence="1">YG-Jan2019</strain>
    </source>
</reference>
<gene>
    <name evidence="1" type="ORF">DPEC_G00156980</name>
</gene>
<accession>A0ACC2GKU8</accession>
<evidence type="ECO:0000313" key="2">
    <source>
        <dbReference type="Proteomes" id="UP001157502"/>
    </source>
</evidence>
<evidence type="ECO:0000313" key="1">
    <source>
        <dbReference type="EMBL" id="KAJ8004261.1"/>
    </source>
</evidence>
<organism evidence="1 2">
    <name type="scientific">Dallia pectoralis</name>
    <name type="common">Alaska blackfish</name>
    <dbReference type="NCBI Taxonomy" id="75939"/>
    <lineage>
        <taxon>Eukaryota</taxon>
        <taxon>Metazoa</taxon>
        <taxon>Chordata</taxon>
        <taxon>Craniata</taxon>
        <taxon>Vertebrata</taxon>
        <taxon>Euteleostomi</taxon>
        <taxon>Actinopterygii</taxon>
        <taxon>Neopterygii</taxon>
        <taxon>Teleostei</taxon>
        <taxon>Protacanthopterygii</taxon>
        <taxon>Esociformes</taxon>
        <taxon>Umbridae</taxon>
        <taxon>Dallia</taxon>
    </lineage>
</organism>
<sequence length="134" mass="14968">MFCPGTTCSPCCATFALLKHVIDHSQPGENVCESIEKYFYMDNSLQSLSSAEEASALVEKLQDLHATGGFDLRQWASNIATVVSHLPHDSRSTSTELWLTQGQSETRESILWLQWHCLSDTLSYKNRLLGDDDA</sequence>
<protein>
    <submittedName>
        <fullName evidence="1">Uncharacterized protein</fullName>
    </submittedName>
</protein>
<name>A0ACC2GKU8_DALPE</name>